<keyword evidence="2" id="KW-1185">Reference proteome</keyword>
<dbReference type="SUPFAM" id="SSF48452">
    <property type="entry name" value="TPR-like"/>
    <property type="match status" value="1"/>
</dbReference>
<sequence>MKKILNVILIGAVAVGFASCKKYLDINTNQNSATSSTPALVLPQAIVGTAAITQSLNSAYYFPGGFSANIFGVGGYGASVTYAYTAGSFVTGFSSSYDNATDYQYVIDNTSADPALAYSTAIARIMKAFVFARIVDQYNDVPYTDAVKGNAVLTPKYDKAEDIYKDLIAQLTASIDAIAAAQGGTVANKVVASTDPLFKGDMDLWKKFANTIKLRLLIKMRGVPEQASYATTEFAALNTTLGFLTTNALVNPGYVKEANRQSPIYGSLGFASDGTRSQGQAIPTKWILSFYNGTKLSDPGRGRVIYRGFPSTPTNQLGEENTVSTQVPPTGFSAWFTGVDANTPGLGVAKGPSQGQPLMLAAESHFLQAEAYVRGYLTGDAKAAFESGITASFNYLYQNQNGTVDAGKNVSADVAAYIAANADQSANPLVYLANWNFTDKPLASDYNQSTLERRIEAIITQKYIAFNVIHADEAFNEFKRTTYPRVVNGSQDPVLTFASKQSVSTRPDRMIGRVLYPQSEYNLNPTNVPSVTIFGSRIFWDLN</sequence>
<dbReference type="InterPro" id="IPR011990">
    <property type="entry name" value="TPR-like_helical_dom_sf"/>
</dbReference>
<evidence type="ECO:0000313" key="2">
    <source>
        <dbReference type="Proteomes" id="UP000594759"/>
    </source>
</evidence>
<name>A0A7U3Q4G5_9SPHI</name>
<dbReference type="InterPro" id="IPR041662">
    <property type="entry name" value="SusD-like_2"/>
</dbReference>
<reference evidence="1 2" key="1">
    <citation type="submission" date="2020-11" db="EMBL/GenBank/DDBJ databases">
        <title>Pedobacter endophytica, an endophytic bacteria isolated form Carex pumila.</title>
        <authorList>
            <person name="Peng Y."/>
            <person name="Jiang L."/>
            <person name="Lee J."/>
        </authorList>
    </citation>
    <scope>NUCLEOTIDE SEQUENCE [LARGE SCALE GENOMIC DNA]</scope>
    <source>
        <strain evidence="1 2">JBR3-12</strain>
    </source>
</reference>
<dbReference type="RefSeq" id="WP_196097454.1">
    <property type="nucleotide sequence ID" value="NZ_CP064939.1"/>
</dbReference>
<dbReference type="EMBL" id="CP064939">
    <property type="protein sequence ID" value="QPH38144.1"/>
    <property type="molecule type" value="Genomic_DNA"/>
</dbReference>
<protein>
    <submittedName>
        <fullName evidence="1">SusD/RagB family nutrient-binding outer membrane lipoprotein</fullName>
    </submittedName>
</protein>
<evidence type="ECO:0000313" key="1">
    <source>
        <dbReference type="EMBL" id="QPH38144.1"/>
    </source>
</evidence>
<dbReference type="KEGG" id="pex:IZT61_13675"/>
<keyword evidence="1" id="KW-0449">Lipoprotein</keyword>
<organism evidence="1 2">
    <name type="scientific">Pedobacter endophyticus</name>
    <dbReference type="NCBI Taxonomy" id="2789740"/>
    <lineage>
        <taxon>Bacteria</taxon>
        <taxon>Pseudomonadati</taxon>
        <taxon>Bacteroidota</taxon>
        <taxon>Sphingobacteriia</taxon>
        <taxon>Sphingobacteriales</taxon>
        <taxon>Sphingobacteriaceae</taxon>
        <taxon>Pedobacter</taxon>
    </lineage>
</organism>
<dbReference type="Gene3D" id="1.25.40.390">
    <property type="match status" value="1"/>
</dbReference>
<gene>
    <name evidence="1" type="ORF">IZT61_13675</name>
</gene>
<dbReference type="Pfam" id="PF12771">
    <property type="entry name" value="SusD-like_2"/>
    <property type="match status" value="1"/>
</dbReference>
<dbReference type="AlphaFoldDB" id="A0A7U3Q4G5"/>
<dbReference type="PROSITE" id="PS51257">
    <property type="entry name" value="PROKAR_LIPOPROTEIN"/>
    <property type="match status" value="1"/>
</dbReference>
<accession>A0A7U3Q4G5</accession>
<proteinExistence type="predicted"/>
<dbReference type="Proteomes" id="UP000594759">
    <property type="component" value="Chromosome"/>
</dbReference>